<dbReference type="AlphaFoldDB" id="A0A6A2X6H3"/>
<comment type="subcellular location">
    <subcellularLocation>
        <location evidence="1">Nucleus</location>
    </subcellularLocation>
</comment>
<dbReference type="PROSITE" id="PS50811">
    <property type="entry name" value="WRKY"/>
    <property type="match status" value="1"/>
</dbReference>
<feature type="domain" description="WRKY" evidence="8">
    <location>
        <begin position="178"/>
        <end position="244"/>
    </location>
</feature>
<proteinExistence type="inferred from homology"/>
<evidence type="ECO:0000256" key="1">
    <source>
        <dbReference type="ARBA" id="ARBA00004123"/>
    </source>
</evidence>
<reference evidence="9" key="1">
    <citation type="submission" date="2019-09" db="EMBL/GenBank/DDBJ databases">
        <title>Draft genome information of white flower Hibiscus syriacus.</title>
        <authorList>
            <person name="Kim Y.-M."/>
        </authorList>
    </citation>
    <scope>NUCLEOTIDE SEQUENCE [LARGE SCALE GENOMIC DNA]</scope>
    <source>
        <strain evidence="9">YM2019G1</strain>
    </source>
</reference>
<accession>A0A6A2X6H3</accession>
<dbReference type="Gene3D" id="2.20.25.80">
    <property type="entry name" value="WRKY domain"/>
    <property type="match status" value="1"/>
</dbReference>
<dbReference type="InterPro" id="IPR044810">
    <property type="entry name" value="WRKY_plant"/>
</dbReference>
<sequence>MATGWDLYAVVRSCSSTINTASSAVGSNRSSKGNGSGCHEDPLACLASSMFEEEDGPFALPTLSKSGSLQDSHEPLLIHADPTPMGINRAIDPSFSRPVNGGSSSEHHQIKQQQQQQQLQQQQQPTIRTSPAAPFFTFGQFVNQRQPRPLQLKKRVQQHEVPTPRKRKNQKRTVFHVTGENLSSDQWSWRKYGQKPIKGSPYPRHYYRCSSSKGCSARKQVERSNFEPDTFIVTYTGDHTHSWPTYRNSLAGNSRDNRLSTIRKVANASSTSLISPTTPLSAFEDGGNVHNTGDSGDKEGETVNNMALQTSPDAENDDDNDVILIPNVHVNEDLFNGLGELIGGAGGGSNSICSGLEPNWPAFRGHFPSQDTGNSASSAGAPLVIHRGGAEFDNLLAGSVPWLFPRTRDTVRPLKASRATVLRFVCQEEEDWETIEKRLGCGQVEELIEEVRDELTLIGKMIEWDPWGVPDDYECEVIENDAPVPKHVPLHRPGPLPEEFYKTLEAVSKKDEPRITSGELQIKE</sequence>
<keyword evidence="2" id="KW-0805">Transcription regulation</keyword>
<evidence type="ECO:0000256" key="3">
    <source>
        <dbReference type="ARBA" id="ARBA00023125"/>
    </source>
</evidence>
<dbReference type="FunFam" id="2.20.25.80:FF:000007">
    <property type="entry name" value="WRKY transcription factor 22"/>
    <property type="match status" value="1"/>
</dbReference>
<dbReference type="GO" id="GO:0000976">
    <property type="term" value="F:transcription cis-regulatory region binding"/>
    <property type="evidence" value="ECO:0007669"/>
    <property type="project" value="TreeGrafter"/>
</dbReference>
<dbReference type="EMBL" id="VEPZ02001695">
    <property type="protein sequence ID" value="KAE8662735.1"/>
    <property type="molecule type" value="Genomic_DNA"/>
</dbReference>
<protein>
    <submittedName>
        <fullName evidence="9">NADH dehydrogenase 1 alpha subcomplex subunit 5</fullName>
    </submittedName>
</protein>
<dbReference type="GO" id="GO:0005634">
    <property type="term" value="C:nucleus"/>
    <property type="evidence" value="ECO:0007669"/>
    <property type="project" value="UniProtKB-SubCell"/>
</dbReference>
<evidence type="ECO:0000313" key="10">
    <source>
        <dbReference type="Proteomes" id="UP000436088"/>
    </source>
</evidence>
<dbReference type="PANTHER" id="PTHR32096">
    <property type="entry name" value="WRKY TRANSCRIPTION FACTOR 30-RELATED-RELATED"/>
    <property type="match status" value="1"/>
</dbReference>
<feature type="region of interest" description="Disordered" evidence="7">
    <location>
        <begin position="276"/>
        <end position="302"/>
    </location>
</feature>
<dbReference type="InterPro" id="IPR003657">
    <property type="entry name" value="WRKY_dom"/>
</dbReference>
<keyword evidence="5" id="KW-0539">Nucleus</keyword>
<dbReference type="GO" id="GO:0003700">
    <property type="term" value="F:DNA-binding transcription factor activity"/>
    <property type="evidence" value="ECO:0007669"/>
    <property type="project" value="InterPro"/>
</dbReference>
<dbReference type="Proteomes" id="UP000436088">
    <property type="component" value="Unassembled WGS sequence"/>
</dbReference>
<name>A0A6A2X6H3_HIBSY</name>
<evidence type="ECO:0000256" key="5">
    <source>
        <dbReference type="ARBA" id="ARBA00023242"/>
    </source>
</evidence>
<keyword evidence="10" id="KW-1185">Reference proteome</keyword>
<keyword evidence="3" id="KW-0238">DNA-binding</keyword>
<evidence type="ECO:0000256" key="7">
    <source>
        <dbReference type="SAM" id="MobiDB-lite"/>
    </source>
</evidence>
<comment type="caution">
    <text evidence="9">The sequence shown here is derived from an EMBL/GenBank/DDBJ whole genome shotgun (WGS) entry which is preliminary data.</text>
</comment>
<gene>
    <name evidence="9" type="ORF">F3Y22_tig00113156pilonHSYRG00122</name>
</gene>
<dbReference type="SUPFAM" id="SSF118290">
    <property type="entry name" value="WRKY DNA-binding domain"/>
    <property type="match status" value="1"/>
</dbReference>
<dbReference type="PANTHER" id="PTHR32096:SF80">
    <property type="entry name" value="WRKY TRANSCRIPTION FACTOR 27-RELATED"/>
    <property type="match status" value="1"/>
</dbReference>
<dbReference type="Pfam" id="PF03106">
    <property type="entry name" value="WRKY"/>
    <property type="match status" value="1"/>
</dbReference>
<organism evidence="9 10">
    <name type="scientific">Hibiscus syriacus</name>
    <name type="common">Rose of Sharon</name>
    <dbReference type="NCBI Taxonomy" id="106335"/>
    <lineage>
        <taxon>Eukaryota</taxon>
        <taxon>Viridiplantae</taxon>
        <taxon>Streptophyta</taxon>
        <taxon>Embryophyta</taxon>
        <taxon>Tracheophyta</taxon>
        <taxon>Spermatophyta</taxon>
        <taxon>Magnoliopsida</taxon>
        <taxon>eudicotyledons</taxon>
        <taxon>Gunneridae</taxon>
        <taxon>Pentapetalae</taxon>
        <taxon>rosids</taxon>
        <taxon>malvids</taxon>
        <taxon>Malvales</taxon>
        <taxon>Malvaceae</taxon>
        <taxon>Malvoideae</taxon>
        <taxon>Hibiscus</taxon>
    </lineage>
</organism>
<feature type="region of interest" description="Disordered" evidence="7">
    <location>
        <begin position="77"/>
        <end position="127"/>
    </location>
</feature>
<evidence type="ECO:0000259" key="8">
    <source>
        <dbReference type="PROSITE" id="PS50811"/>
    </source>
</evidence>
<evidence type="ECO:0000256" key="2">
    <source>
        <dbReference type="ARBA" id="ARBA00023015"/>
    </source>
</evidence>
<dbReference type="SMART" id="SM00774">
    <property type="entry name" value="WRKY"/>
    <property type="match status" value="1"/>
</dbReference>
<keyword evidence="4" id="KW-0804">Transcription</keyword>
<comment type="similarity">
    <text evidence="6">Belongs to the WRKY group II-e family.</text>
</comment>
<evidence type="ECO:0000313" key="9">
    <source>
        <dbReference type="EMBL" id="KAE8662735.1"/>
    </source>
</evidence>
<dbReference type="InterPro" id="IPR036576">
    <property type="entry name" value="WRKY_dom_sf"/>
</dbReference>
<evidence type="ECO:0000256" key="6">
    <source>
        <dbReference type="ARBA" id="ARBA00060761"/>
    </source>
</evidence>
<evidence type="ECO:0000256" key="4">
    <source>
        <dbReference type="ARBA" id="ARBA00023163"/>
    </source>
</evidence>
<feature type="compositionally biased region" description="Low complexity" evidence="7">
    <location>
        <begin position="112"/>
        <end position="124"/>
    </location>
</feature>